<evidence type="ECO:0000313" key="2">
    <source>
        <dbReference type="EMBL" id="KAG5262969.1"/>
    </source>
</evidence>
<feature type="region of interest" description="Disordered" evidence="1">
    <location>
        <begin position="58"/>
        <end position="97"/>
    </location>
</feature>
<feature type="non-terminal residue" evidence="2">
    <location>
        <position position="126"/>
    </location>
</feature>
<sequence length="126" mass="14290">MEVFRRKTDDPWKVYEEEIPSRSLRYMGLGVSLQDELRLEHLQLLRECFSRPLTFVTDTGAPVRSSRPHDEPVTSHPRPSRGAAKLGTGRGGSLGNSMGLEEFRAVMRILPGSEGWVSEMEELFDE</sequence>
<protein>
    <submittedName>
        <fullName evidence="2">Uncharacterized protein</fullName>
    </submittedName>
</protein>
<evidence type="ECO:0000256" key="1">
    <source>
        <dbReference type="SAM" id="MobiDB-lite"/>
    </source>
</evidence>
<organism evidence="2 3">
    <name type="scientific">Alosa alosa</name>
    <name type="common">allis shad</name>
    <dbReference type="NCBI Taxonomy" id="278164"/>
    <lineage>
        <taxon>Eukaryota</taxon>
        <taxon>Metazoa</taxon>
        <taxon>Chordata</taxon>
        <taxon>Craniata</taxon>
        <taxon>Vertebrata</taxon>
        <taxon>Euteleostomi</taxon>
        <taxon>Actinopterygii</taxon>
        <taxon>Neopterygii</taxon>
        <taxon>Teleostei</taxon>
        <taxon>Clupei</taxon>
        <taxon>Clupeiformes</taxon>
        <taxon>Clupeoidei</taxon>
        <taxon>Clupeidae</taxon>
        <taxon>Alosa</taxon>
    </lineage>
</organism>
<gene>
    <name evidence="2" type="ORF">AALO_G00281010</name>
</gene>
<dbReference type="Proteomes" id="UP000823561">
    <property type="component" value="Chromosome 22"/>
</dbReference>
<dbReference type="AlphaFoldDB" id="A0AAV6FJE3"/>
<proteinExistence type="predicted"/>
<name>A0AAV6FJE3_9TELE</name>
<comment type="caution">
    <text evidence="2">The sequence shown here is derived from an EMBL/GenBank/DDBJ whole genome shotgun (WGS) entry which is preliminary data.</text>
</comment>
<reference evidence="2" key="1">
    <citation type="submission" date="2020-10" db="EMBL/GenBank/DDBJ databases">
        <title>Chromosome-scale genome assembly of the Allis shad, Alosa alosa.</title>
        <authorList>
            <person name="Margot Z."/>
            <person name="Christophe K."/>
            <person name="Cabau C."/>
            <person name="Louis A."/>
            <person name="Berthelot C."/>
            <person name="Parey E."/>
            <person name="Roest Crollius H."/>
            <person name="Montfort J."/>
            <person name="Robinson-Rechavi M."/>
            <person name="Bucao C."/>
            <person name="Bouchez O."/>
            <person name="Gislard M."/>
            <person name="Lluch J."/>
            <person name="Milhes M."/>
            <person name="Lampietro C."/>
            <person name="Lopez Roques C."/>
            <person name="Donnadieu C."/>
            <person name="Braasch I."/>
            <person name="Desvignes T."/>
            <person name="Postlethwait J."/>
            <person name="Bobe J."/>
            <person name="Guiguen Y."/>
        </authorList>
    </citation>
    <scope>NUCLEOTIDE SEQUENCE</scope>
    <source>
        <strain evidence="2">M-15738</strain>
        <tissue evidence="2">Blood</tissue>
    </source>
</reference>
<accession>A0AAV6FJE3</accession>
<dbReference type="EMBL" id="JADWDJ010000022">
    <property type="protein sequence ID" value="KAG5262969.1"/>
    <property type="molecule type" value="Genomic_DNA"/>
</dbReference>
<evidence type="ECO:0000313" key="3">
    <source>
        <dbReference type="Proteomes" id="UP000823561"/>
    </source>
</evidence>
<keyword evidence="3" id="KW-1185">Reference proteome</keyword>